<name>A0ACC1QHW1_9HYPO</name>
<dbReference type="Proteomes" id="UP001148737">
    <property type="component" value="Unassembled WGS sequence"/>
</dbReference>
<proteinExistence type="predicted"/>
<gene>
    <name evidence="1" type="ORF">NLG97_g8786</name>
</gene>
<comment type="caution">
    <text evidence="1">The sequence shown here is derived from an EMBL/GenBank/DDBJ whole genome shotgun (WGS) entry which is preliminary data.</text>
</comment>
<protein>
    <submittedName>
        <fullName evidence="1">Uncharacterized protein</fullName>
    </submittedName>
</protein>
<dbReference type="EMBL" id="JANAKD010001631">
    <property type="protein sequence ID" value="KAJ3477645.1"/>
    <property type="molecule type" value="Genomic_DNA"/>
</dbReference>
<evidence type="ECO:0000313" key="2">
    <source>
        <dbReference type="Proteomes" id="UP001148737"/>
    </source>
</evidence>
<sequence length="249" mass="26958">MAAEEPKAEKAAADTEEQTSDSSSDTSSSDSDSSSDSSSSESDSDSDTSSDSDSDTSSDSDSDSDSESTSTPKKAPKKDTKLPMALIFTKSNESALRLSRLLTLLDKSLTCHISTLTSTTATSQRRKTLRAFTDPASPIRLIVASDLVARGIDIPNLAHVVNYDLPPSLASYVHRVGRTARAGRPGCAWTLVADGESGWFWGKIAKGSGIRRAQKVERARLEEMPDDRVQEYEKALEKLGKEAHDQRRR</sequence>
<accession>A0ACC1QHW1</accession>
<organism evidence="1 2">
    <name type="scientific">Lecanicillium saksenae</name>
    <dbReference type="NCBI Taxonomy" id="468837"/>
    <lineage>
        <taxon>Eukaryota</taxon>
        <taxon>Fungi</taxon>
        <taxon>Dikarya</taxon>
        <taxon>Ascomycota</taxon>
        <taxon>Pezizomycotina</taxon>
        <taxon>Sordariomycetes</taxon>
        <taxon>Hypocreomycetidae</taxon>
        <taxon>Hypocreales</taxon>
        <taxon>Cordycipitaceae</taxon>
        <taxon>Lecanicillium</taxon>
    </lineage>
</organism>
<evidence type="ECO:0000313" key="1">
    <source>
        <dbReference type="EMBL" id="KAJ3477645.1"/>
    </source>
</evidence>
<keyword evidence="2" id="KW-1185">Reference proteome</keyword>
<reference evidence="1" key="1">
    <citation type="submission" date="2022-07" db="EMBL/GenBank/DDBJ databases">
        <title>Genome Sequence of Lecanicillium saksenae.</title>
        <authorList>
            <person name="Buettner E."/>
        </authorList>
    </citation>
    <scope>NUCLEOTIDE SEQUENCE</scope>
    <source>
        <strain evidence="1">VT-O1</strain>
    </source>
</reference>